<dbReference type="Proteomes" id="UP000294619">
    <property type="component" value="Unassembled WGS sequence"/>
</dbReference>
<sequence>MQTVITGKGTKILLLILTALACFLPLKKVFWVSAAERQCYLDSPDFELRWRHSVEHQWWREHYRRDGEGILLDQTLFQTFGAGTPSQGELLSTTHDYVGYRQHIYLHEINWAVSNNMQGSLSTQRQDIPLYQLVPDYTVVRIEPSRIAFIDFLWGMSCYDWAS</sequence>
<evidence type="ECO:0000313" key="1">
    <source>
        <dbReference type="EMBL" id="TCV84882.1"/>
    </source>
</evidence>
<dbReference type="EMBL" id="SMCP01000010">
    <property type="protein sequence ID" value="TCV84882.1"/>
    <property type="molecule type" value="Genomic_DNA"/>
</dbReference>
<evidence type="ECO:0000313" key="3">
    <source>
        <dbReference type="Proteomes" id="UP000294619"/>
    </source>
</evidence>
<dbReference type="InterPro" id="IPR015001">
    <property type="entry name" value="DUF1850"/>
</dbReference>
<organism evidence="1 3">
    <name type="scientific">Testudinibacter aquarius</name>
    <dbReference type="NCBI Taxonomy" id="1524974"/>
    <lineage>
        <taxon>Bacteria</taxon>
        <taxon>Pseudomonadati</taxon>
        <taxon>Pseudomonadota</taxon>
        <taxon>Gammaproteobacteria</taxon>
        <taxon>Pasteurellales</taxon>
        <taxon>Pasteurellaceae</taxon>
        <taxon>Testudinibacter</taxon>
    </lineage>
</organism>
<dbReference type="Proteomes" id="UP000305526">
    <property type="component" value="Unassembled WGS sequence"/>
</dbReference>
<reference evidence="2 4" key="2">
    <citation type="submission" date="2019-05" db="EMBL/GenBank/DDBJ databases">
        <title>Pasteurellaceae isolates from reptiles.</title>
        <authorList>
            <person name="Bojesen A.M."/>
            <person name="Lund E."/>
        </authorList>
    </citation>
    <scope>NUCLEOTIDE SEQUENCE [LARGE SCALE GENOMIC DNA]</scope>
    <source>
        <strain evidence="2 4">ELNT2x</strain>
    </source>
</reference>
<protein>
    <submittedName>
        <fullName evidence="2">DUF1850 domain-containing protein</fullName>
    </submittedName>
</protein>
<dbReference type="EMBL" id="VDGV01000079">
    <property type="protein sequence ID" value="TNG90594.1"/>
    <property type="molecule type" value="Genomic_DNA"/>
</dbReference>
<comment type="caution">
    <text evidence="1">The sequence shown here is derived from an EMBL/GenBank/DDBJ whole genome shotgun (WGS) entry which is preliminary data.</text>
</comment>
<accession>A0A4R3Y0E3</accession>
<keyword evidence="4" id="KW-1185">Reference proteome</keyword>
<evidence type="ECO:0000313" key="4">
    <source>
        <dbReference type="Proteomes" id="UP000305526"/>
    </source>
</evidence>
<reference evidence="1 3" key="1">
    <citation type="submission" date="2019-03" db="EMBL/GenBank/DDBJ databases">
        <title>Genomic Encyclopedia of Type Strains, Phase IV (KMG-IV): sequencing the most valuable type-strain genomes for metagenomic binning, comparative biology and taxonomic classification.</title>
        <authorList>
            <person name="Goeker M."/>
        </authorList>
    </citation>
    <scope>NUCLEOTIDE SEQUENCE [LARGE SCALE GENOMIC DNA]</scope>
    <source>
        <strain evidence="1 3">DSM 28140</strain>
    </source>
</reference>
<dbReference type="RefSeq" id="WP_132967806.1">
    <property type="nucleotide sequence ID" value="NZ_LEKL01000031.1"/>
</dbReference>
<dbReference type="AlphaFoldDB" id="A0A4R3Y0E3"/>
<name>A0A4R3Y0E3_9PAST</name>
<dbReference type="Pfam" id="PF08905">
    <property type="entry name" value="DUF1850"/>
    <property type="match status" value="1"/>
</dbReference>
<gene>
    <name evidence="1" type="ORF">EDC16_110114</name>
    <name evidence="2" type="ORF">FHQ21_08925</name>
</gene>
<proteinExistence type="predicted"/>
<evidence type="ECO:0000313" key="2">
    <source>
        <dbReference type="EMBL" id="TNG90594.1"/>
    </source>
</evidence>